<dbReference type="EMBL" id="SOGO01000016">
    <property type="protein sequence ID" value="TFD04821.1"/>
    <property type="molecule type" value="Genomic_DNA"/>
</dbReference>
<dbReference type="Proteomes" id="UP000297851">
    <property type="component" value="Unassembled WGS sequence"/>
</dbReference>
<evidence type="ECO:0000313" key="2">
    <source>
        <dbReference type="Proteomes" id="UP000297851"/>
    </source>
</evidence>
<evidence type="ECO:0000313" key="1">
    <source>
        <dbReference type="EMBL" id="TFD04821.1"/>
    </source>
</evidence>
<dbReference type="RefSeq" id="WP_134372592.1">
    <property type="nucleotide sequence ID" value="NZ_SOGO01000016.1"/>
</dbReference>
<protein>
    <submittedName>
        <fullName evidence="1">Uncharacterized protein</fullName>
    </submittedName>
</protein>
<name>A0ABY2JJJ9_9MICO</name>
<gene>
    <name evidence="1" type="ORF">E3T25_04715</name>
</gene>
<organism evidence="1 2">
    <name type="scientific">Cryobacterium sandaracinum</name>
    <dbReference type="NCBI Taxonomy" id="1259247"/>
    <lineage>
        <taxon>Bacteria</taxon>
        <taxon>Bacillati</taxon>
        <taxon>Actinomycetota</taxon>
        <taxon>Actinomycetes</taxon>
        <taxon>Micrococcales</taxon>
        <taxon>Microbacteriaceae</taxon>
        <taxon>Cryobacterium</taxon>
    </lineage>
</organism>
<reference evidence="1 2" key="1">
    <citation type="submission" date="2019-03" db="EMBL/GenBank/DDBJ databases">
        <title>Genomics of glacier-inhabiting Cryobacterium strains.</title>
        <authorList>
            <person name="Liu Q."/>
            <person name="Xin Y.-H."/>
        </authorList>
    </citation>
    <scope>NUCLEOTIDE SEQUENCE [LARGE SCALE GENOMIC DNA]</scope>
    <source>
        <strain evidence="1 2">TMT2-16</strain>
    </source>
</reference>
<sequence>MNLDEHALASLTRVTRLVTLMQPLNYFVLYDDATSTSQGPARYSSLDEHLEPALVGLLFALHLPRHRQDPIDTSLEELSKARGLEQRPNIYICSVREFEEGALPVDNRTLAICPPEHLEDVKERCSTMQFLLPPLSFTELTTDVLRTVWDQIASLTVPTENLRTANQQFVPFDLSAIEVPNGFLRYQLTDQSVETTDRTAVERIEDSLHLRALISSLGALESAGATEESAARDLPKEYRKRAQSLRLPVAMAAPGVSPSEIGAVASRLGCSR</sequence>
<keyword evidence="2" id="KW-1185">Reference proteome</keyword>
<comment type="caution">
    <text evidence="1">The sequence shown here is derived from an EMBL/GenBank/DDBJ whole genome shotgun (WGS) entry which is preliminary data.</text>
</comment>
<proteinExistence type="predicted"/>
<accession>A0ABY2JJJ9</accession>